<reference evidence="3" key="1">
    <citation type="submission" date="2016-10" db="EMBL/GenBank/DDBJ databases">
        <authorList>
            <person name="Varghese N."/>
            <person name="Submissions S."/>
        </authorList>
    </citation>
    <scope>NUCLEOTIDE SEQUENCE [LARGE SCALE GENOMIC DNA]</scope>
    <source>
        <strain evidence="3">Mob M</strain>
    </source>
</reference>
<keyword evidence="3" id="KW-1185">Reference proteome</keyword>
<organism evidence="2 3">
    <name type="scientific">Methanolobus profundi</name>
    <dbReference type="NCBI Taxonomy" id="487685"/>
    <lineage>
        <taxon>Archaea</taxon>
        <taxon>Methanobacteriati</taxon>
        <taxon>Methanobacteriota</taxon>
        <taxon>Stenosarchaea group</taxon>
        <taxon>Methanomicrobia</taxon>
        <taxon>Methanosarcinales</taxon>
        <taxon>Methanosarcinaceae</taxon>
        <taxon>Methanolobus</taxon>
    </lineage>
</organism>
<feature type="region of interest" description="Disordered" evidence="1">
    <location>
        <begin position="364"/>
        <end position="397"/>
    </location>
</feature>
<dbReference type="InterPro" id="IPR029058">
    <property type="entry name" value="AB_hydrolase_fold"/>
</dbReference>
<dbReference type="Gene3D" id="3.40.50.1820">
    <property type="entry name" value="alpha/beta hydrolase"/>
    <property type="match status" value="2"/>
</dbReference>
<feature type="compositionally biased region" description="Acidic residues" evidence="1">
    <location>
        <begin position="423"/>
        <end position="436"/>
    </location>
</feature>
<dbReference type="Proteomes" id="UP000198535">
    <property type="component" value="Unassembled WGS sequence"/>
</dbReference>
<dbReference type="NCBIfam" id="NF041555">
    <property type="entry name" value="tannase_A"/>
    <property type="match status" value="1"/>
</dbReference>
<dbReference type="OrthoDB" id="359141at2157"/>
<evidence type="ECO:0000313" key="2">
    <source>
        <dbReference type="EMBL" id="SFM31044.1"/>
    </source>
</evidence>
<name>A0A1I4PTG1_9EURY</name>
<accession>A0A1I4PTG1</accession>
<gene>
    <name evidence="2" type="ORF">SAMN04488696_0884</name>
</gene>
<evidence type="ECO:0000256" key="1">
    <source>
        <dbReference type="SAM" id="MobiDB-lite"/>
    </source>
</evidence>
<dbReference type="InterPro" id="IPR048121">
    <property type="entry name" value="Tannase_A"/>
</dbReference>
<feature type="region of interest" description="Disordered" evidence="1">
    <location>
        <begin position="423"/>
        <end position="446"/>
    </location>
</feature>
<evidence type="ECO:0000313" key="3">
    <source>
        <dbReference type="Proteomes" id="UP000198535"/>
    </source>
</evidence>
<dbReference type="AlphaFoldDB" id="A0A1I4PTG1"/>
<dbReference type="EMBL" id="FOUJ01000001">
    <property type="protein sequence ID" value="SFM31044.1"/>
    <property type="molecule type" value="Genomic_DNA"/>
</dbReference>
<protein>
    <submittedName>
        <fullName evidence="2">Uncharacterized protein</fullName>
    </submittedName>
</protein>
<dbReference type="RefSeq" id="WP_143072274.1">
    <property type="nucleotide sequence ID" value="NZ_FOUJ01000001.1"/>
</dbReference>
<dbReference type="SUPFAM" id="SSF53474">
    <property type="entry name" value="alpha/beta-Hydrolases"/>
    <property type="match status" value="1"/>
</dbReference>
<sequence length="654" mass="71901">MKLLKRTLILMLLLSVLIPLCSASTAEEQAEIISSYDQDNEALTFDNSAWNYDEDNDVYWQISVVYCSSPETTDYESMGIYVPGAYMDATDNGDGTYTCTVNTENEINGYTANTAPIVLPVNTAGYSAQAAPTSYSYNSISSYLEEGFVYVYAGMRGRDNGYDENDELTYSGGAPWGVTDLKAAIRYYRFNQDLLPGNMEHIFTFGHSGGGAQSSLTGATGDSALYYDYLSSIGAAMYDTDGNYISDAIYGAMCWCPITSLDHANGAYEWNMGQYSTTGTRADDTWTSAMSDDLAEAYASYINELGLMDEDGDVLTLEVSDNEIYASGSYYEYQLSVIEGSLNNFLSDTTFPYTASAGMTMADGGFGGDGAPDGEMPDGDFSGGEMPDNSIQSNEDTSEVVSASFFDSIINFLNSLFGNDDTATDGDSTSDEDTDQSADTSSTTYETAQDYIDSLNSDEVWIEYDAETNTASIVSIEAFVNHIKNPSKDVGAFDDLGRGQAENTLFGNDQSNALHFDTVMAALLEEKQEKYAEYDDWDPSYIEEYQNDLQAVDKFENGIEYRMNAYNPMYYISDYYEGYGTSTVAPYWRIRTGIEQGDTATTVESNLALALEQYDEVESVDFETVWAQGHTTAERTGDSTENFIAWVNECSAQQ</sequence>
<proteinExistence type="predicted"/>